<feature type="region of interest" description="Disordered" evidence="2">
    <location>
        <begin position="149"/>
        <end position="183"/>
    </location>
</feature>
<keyword evidence="1" id="KW-0802">TPR repeat</keyword>
<dbReference type="InterPro" id="IPR011990">
    <property type="entry name" value="TPR-like_helical_dom_sf"/>
</dbReference>
<dbReference type="PANTHER" id="PTHR46512:SF10">
    <property type="entry name" value="FK506-BINDING PROTEIN-LIKE"/>
    <property type="match status" value="1"/>
</dbReference>
<name>A0A9D3LSA3_ANGAN</name>
<keyword evidence="4" id="KW-1185">Reference proteome</keyword>
<evidence type="ECO:0000313" key="4">
    <source>
        <dbReference type="Proteomes" id="UP001044222"/>
    </source>
</evidence>
<reference evidence="3" key="1">
    <citation type="submission" date="2021-01" db="EMBL/GenBank/DDBJ databases">
        <title>A chromosome-scale assembly of European eel, Anguilla anguilla.</title>
        <authorList>
            <person name="Henkel C."/>
            <person name="Jong-Raadsen S.A."/>
            <person name="Dufour S."/>
            <person name="Weltzien F.-A."/>
            <person name="Palstra A.P."/>
            <person name="Pelster B."/>
            <person name="Spaink H.P."/>
            <person name="Van Den Thillart G.E."/>
            <person name="Jansen H."/>
            <person name="Zahm M."/>
            <person name="Klopp C."/>
            <person name="Cedric C."/>
            <person name="Louis A."/>
            <person name="Berthelot C."/>
            <person name="Parey E."/>
            <person name="Roest Crollius H."/>
            <person name="Montfort J."/>
            <person name="Robinson-Rechavi M."/>
            <person name="Bucao C."/>
            <person name="Bouchez O."/>
            <person name="Gislard M."/>
            <person name="Lluch J."/>
            <person name="Milhes M."/>
            <person name="Lampietro C."/>
            <person name="Lopez Roques C."/>
            <person name="Donnadieu C."/>
            <person name="Braasch I."/>
            <person name="Desvignes T."/>
            <person name="Postlethwait J."/>
            <person name="Bobe J."/>
            <person name="Guiguen Y."/>
            <person name="Dirks R."/>
        </authorList>
    </citation>
    <scope>NUCLEOTIDE SEQUENCE</scope>
    <source>
        <strain evidence="3">Tag_6206</strain>
        <tissue evidence="3">Liver</tissue>
    </source>
</reference>
<accession>A0A9D3LSA3</accession>
<dbReference type="AlphaFoldDB" id="A0A9D3LSA3"/>
<dbReference type="Gene3D" id="1.25.40.10">
    <property type="entry name" value="Tetratricopeptide repeat domain"/>
    <property type="match status" value="2"/>
</dbReference>
<feature type="compositionally biased region" description="Basic and acidic residues" evidence="2">
    <location>
        <begin position="250"/>
        <end position="272"/>
    </location>
</feature>
<dbReference type="SMART" id="SM00028">
    <property type="entry name" value="TPR"/>
    <property type="match status" value="3"/>
</dbReference>
<dbReference type="PANTHER" id="PTHR46512">
    <property type="entry name" value="PEPTIDYLPROLYL ISOMERASE"/>
    <property type="match status" value="1"/>
</dbReference>
<dbReference type="InterPro" id="IPR050754">
    <property type="entry name" value="FKBP4/5/8-like"/>
</dbReference>
<proteinExistence type="predicted"/>
<comment type="caution">
    <text evidence="3">The sequence shown here is derived from an EMBL/GenBank/DDBJ whole genome shotgun (WGS) entry which is preliminary data.</text>
</comment>
<dbReference type="PROSITE" id="PS50005">
    <property type="entry name" value="TPR"/>
    <property type="match status" value="1"/>
</dbReference>
<evidence type="ECO:0008006" key="5">
    <source>
        <dbReference type="Google" id="ProtNLM"/>
    </source>
</evidence>
<sequence>MKTVCDWEAEGGDCGGDVTSWVSACPGGFWKVFRKRTSERGTGDQTPKMGSLCRVRVREKAEESAEALGRSLPCAGKDGEPTNAHGHASTQATPLLRSTTTVLQVPLDTWVLLRLGEGQCDVIEGCLEGMKEGEMCELLVCALNADSRPRPGPGQLSSMSAPDSKGEGEGNAEQHPGTGQLPADPLHFMVELQSFTPGRESWEMSASEKWEWVKKQRERGGQRFREGDLWGAADCYSRALKLLITLKGEKGGGETDRKEGGGEMEGEEKKNVPEGGVEGGSGGDGENIEGQGGGVGGEGAQKDPAMAIKKYAQEKIPLDDEYNVVRAGLHSNMALCQLKLGQPAKAQRSSARATELDPASTKAWYRLGQACCQIGELGMARTALRKVLELQPGSPSALKALREVGVQEKEQDTKLGHRLSKMFN</sequence>
<feature type="region of interest" description="Disordered" evidence="2">
    <location>
        <begin position="250"/>
        <end position="301"/>
    </location>
</feature>
<feature type="region of interest" description="Disordered" evidence="2">
    <location>
        <begin position="68"/>
        <end position="92"/>
    </location>
</feature>
<protein>
    <recommendedName>
        <fullName evidence="5">Peptidylprolyl isomerase</fullName>
    </recommendedName>
</protein>
<feature type="repeat" description="TPR" evidence="1">
    <location>
        <begin position="361"/>
        <end position="394"/>
    </location>
</feature>
<dbReference type="SUPFAM" id="SSF48452">
    <property type="entry name" value="TPR-like"/>
    <property type="match status" value="1"/>
</dbReference>
<evidence type="ECO:0000256" key="2">
    <source>
        <dbReference type="SAM" id="MobiDB-lite"/>
    </source>
</evidence>
<gene>
    <name evidence="3" type="ORF">ANANG_G00250100</name>
</gene>
<dbReference type="EMBL" id="JAFIRN010000014">
    <property type="protein sequence ID" value="KAG5836014.1"/>
    <property type="molecule type" value="Genomic_DNA"/>
</dbReference>
<organism evidence="3 4">
    <name type="scientific">Anguilla anguilla</name>
    <name type="common">European freshwater eel</name>
    <name type="synonym">Muraena anguilla</name>
    <dbReference type="NCBI Taxonomy" id="7936"/>
    <lineage>
        <taxon>Eukaryota</taxon>
        <taxon>Metazoa</taxon>
        <taxon>Chordata</taxon>
        <taxon>Craniata</taxon>
        <taxon>Vertebrata</taxon>
        <taxon>Euteleostomi</taxon>
        <taxon>Actinopterygii</taxon>
        <taxon>Neopterygii</taxon>
        <taxon>Teleostei</taxon>
        <taxon>Anguilliformes</taxon>
        <taxon>Anguillidae</taxon>
        <taxon>Anguilla</taxon>
    </lineage>
</organism>
<feature type="compositionally biased region" description="Gly residues" evidence="2">
    <location>
        <begin position="276"/>
        <end position="299"/>
    </location>
</feature>
<evidence type="ECO:0000313" key="3">
    <source>
        <dbReference type="EMBL" id="KAG5836014.1"/>
    </source>
</evidence>
<dbReference type="InterPro" id="IPR019734">
    <property type="entry name" value="TPR_rpt"/>
</dbReference>
<dbReference type="Pfam" id="PF14559">
    <property type="entry name" value="TPR_19"/>
    <property type="match status" value="1"/>
</dbReference>
<dbReference type="Proteomes" id="UP001044222">
    <property type="component" value="Chromosome 14"/>
</dbReference>
<evidence type="ECO:0000256" key="1">
    <source>
        <dbReference type="PROSITE-ProRule" id="PRU00339"/>
    </source>
</evidence>